<dbReference type="AlphaFoldDB" id="A0A1S8JS90"/>
<dbReference type="GO" id="GO:0016810">
    <property type="term" value="F:hydrolase activity, acting on carbon-nitrogen (but not peptide) bonds"/>
    <property type="evidence" value="ECO:0007669"/>
    <property type="project" value="InterPro"/>
</dbReference>
<protein>
    <submittedName>
        <fullName evidence="3">Uncharacterized protein</fullName>
    </submittedName>
</protein>
<reference evidence="3 4" key="1">
    <citation type="submission" date="2017-02" db="EMBL/GenBank/DDBJ databases">
        <title>Clonality and virulence of isolates of VRE in Hematopoietic Stem Cell Transplanted (HSCT) patients.</title>
        <authorList>
            <person name="Marchi A.P."/>
            <person name="Martins R.C."/>
            <person name="Marie S.K."/>
            <person name="Levin A.S."/>
            <person name="Costa S.F."/>
        </authorList>
    </citation>
    <scope>NUCLEOTIDE SEQUENCE [LARGE SCALE GENOMIC DNA]</scope>
    <source>
        <strain evidence="3 4">LIM1759</strain>
    </source>
</reference>
<name>A0A1S8JS90_ENTFC</name>
<dbReference type="InterPro" id="IPR011330">
    <property type="entry name" value="Glyco_hydro/deAcase_b/a-brl"/>
</dbReference>
<dbReference type="Gene3D" id="3.20.20.370">
    <property type="entry name" value="Glycoside hydrolase/deacetylase"/>
    <property type="match status" value="1"/>
</dbReference>
<dbReference type="Pfam" id="PF01522">
    <property type="entry name" value="Polysacc_deac_1"/>
    <property type="match status" value="1"/>
</dbReference>
<comment type="caution">
    <text evidence="3">The sequence shown here is derived from an EMBL/GenBank/DDBJ whole genome shotgun (WGS) entry which is preliminary data.</text>
</comment>
<dbReference type="InterPro" id="IPR051398">
    <property type="entry name" value="Polysacch_Deacetylase"/>
</dbReference>
<sequence length="478" mass="54740">MLKEITFSVFFLQFIEKSLYFASYSFFVTIRNGTSKKMKKQGTRYMEKKQKIILGATSALTIVILILSLFFVIRSSTKKEPIIPEKKITEKAKEPTDDKQQLVTQAKNLAQSYDYDQAIALLEKDSKNGSTETQQLLQTLKKEKEQLIDWSDPTQISHVFFHSLIVDPQKAFHSQQAQGYKDYMVTVEEFNRSIEQLYQNDFVLVNLNDLIQKDEQGNLSFNGLALPEGKKPLVLSQDDVSYYEYMDNSGFPSRLVVSNNNEIKNVYKEKDKEEIGDFDMVPLIDAFVKKHPDFSYRGAKGTLALTGYNGVLGYRTSKSQYGDNEKTKKEIKEAKKVAEQLKKDGWSFASHTWGHLNMTQASLEDVKKDNELWQQEVAPILGKTNILIYPFGADISDWQPYSAENQKFAYLKSQGFDIFCNVDASTPAWGQLGTDFYRNARINIDGIRFQSDLDGKNPILDPFINVHDVYDKEARESA</sequence>
<proteinExistence type="predicted"/>
<dbReference type="Proteomes" id="UP000191171">
    <property type="component" value="Unassembled WGS sequence"/>
</dbReference>
<evidence type="ECO:0000256" key="1">
    <source>
        <dbReference type="ARBA" id="ARBA00004613"/>
    </source>
</evidence>
<dbReference type="SUPFAM" id="SSF88713">
    <property type="entry name" value="Glycoside hydrolase/deacetylase"/>
    <property type="match status" value="1"/>
</dbReference>
<keyword evidence="2" id="KW-0732">Signal</keyword>
<organism evidence="3 4">
    <name type="scientific">Enterococcus faecium</name>
    <name type="common">Streptococcus faecium</name>
    <dbReference type="NCBI Taxonomy" id="1352"/>
    <lineage>
        <taxon>Bacteria</taxon>
        <taxon>Bacillati</taxon>
        <taxon>Bacillota</taxon>
        <taxon>Bacilli</taxon>
        <taxon>Lactobacillales</taxon>
        <taxon>Enterococcaceae</taxon>
        <taxon>Enterococcus</taxon>
    </lineage>
</organism>
<comment type="subcellular location">
    <subcellularLocation>
        <location evidence="1">Secreted</location>
    </subcellularLocation>
</comment>
<dbReference type="PANTHER" id="PTHR34216">
    <property type="match status" value="1"/>
</dbReference>
<dbReference type="GO" id="GO:0005576">
    <property type="term" value="C:extracellular region"/>
    <property type="evidence" value="ECO:0007669"/>
    <property type="project" value="UniProtKB-SubCell"/>
</dbReference>
<dbReference type="InterPro" id="IPR002509">
    <property type="entry name" value="NODB_dom"/>
</dbReference>
<dbReference type="GO" id="GO:0005975">
    <property type="term" value="P:carbohydrate metabolic process"/>
    <property type="evidence" value="ECO:0007669"/>
    <property type="project" value="InterPro"/>
</dbReference>
<accession>A0A1S8JS90</accession>
<evidence type="ECO:0000256" key="2">
    <source>
        <dbReference type="ARBA" id="ARBA00022729"/>
    </source>
</evidence>
<evidence type="ECO:0000313" key="3">
    <source>
        <dbReference type="EMBL" id="OOL84049.1"/>
    </source>
</evidence>
<evidence type="ECO:0000313" key="4">
    <source>
        <dbReference type="Proteomes" id="UP000191171"/>
    </source>
</evidence>
<dbReference type="EMBL" id="MVGJ01000004">
    <property type="protein sequence ID" value="OOL84049.1"/>
    <property type="molecule type" value="Genomic_DNA"/>
</dbReference>
<dbReference type="PANTHER" id="PTHR34216:SF3">
    <property type="entry name" value="POLY-BETA-1,6-N-ACETYL-D-GLUCOSAMINE N-DEACETYLASE"/>
    <property type="match status" value="1"/>
</dbReference>
<gene>
    <name evidence="3" type="ORF">B1P95_00925</name>
</gene>